<evidence type="ECO:0000313" key="4">
    <source>
        <dbReference type="Proteomes" id="UP000468531"/>
    </source>
</evidence>
<evidence type="ECO:0000256" key="1">
    <source>
        <dbReference type="SAM" id="SignalP"/>
    </source>
</evidence>
<evidence type="ECO:0000259" key="2">
    <source>
        <dbReference type="Pfam" id="PF14326"/>
    </source>
</evidence>
<feature type="signal peptide" evidence="1">
    <location>
        <begin position="1"/>
        <end position="21"/>
    </location>
</feature>
<feature type="chain" id="PRO_5026900274" evidence="1">
    <location>
        <begin position="22"/>
        <end position="374"/>
    </location>
</feature>
<dbReference type="PANTHER" id="PTHR36194:SF1">
    <property type="entry name" value="S-LAYER-LIKE PROTEIN"/>
    <property type="match status" value="1"/>
</dbReference>
<dbReference type="Proteomes" id="UP000468531">
    <property type="component" value="Unassembled WGS sequence"/>
</dbReference>
<dbReference type="InterPro" id="IPR025493">
    <property type="entry name" value="DUF4384"/>
</dbReference>
<organism evidence="3 4">
    <name type="scientific">Bradyrhizobium uaiense</name>
    <dbReference type="NCBI Taxonomy" id="2594946"/>
    <lineage>
        <taxon>Bacteria</taxon>
        <taxon>Pseudomonadati</taxon>
        <taxon>Pseudomonadota</taxon>
        <taxon>Alphaproteobacteria</taxon>
        <taxon>Hyphomicrobiales</taxon>
        <taxon>Nitrobacteraceae</taxon>
        <taxon>Bradyrhizobium</taxon>
    </lineage>
</organism>
<name>A0A6P1BB56_9BRAD</name>
<dbReference type="Pfam" id="PF14326">
    <property type="entry name" value="DUF4384"/>
    <property type="match status" value="2"/>
</dbReference>
<sequence>MSKPVLFALVAVALTVGPAAAQPQLGQGTERQLSVQQVQAYNATGPSNTIQLEASFDRPSGLYANGEHVQLSVRTSEDAYVTIVTVGPTGKVTQLFPNESQPQSLVRANAPLQVPASPSSAQIVVGPPFGSELIKVVATSQPNGFVAANQLSGTGAFRSVEASVEDLMRNLTVAAASAQGGKFAQQNLVLRTVAQATPVAALPPAPPAQVAQAAVALAPAPTAQAGLVPQMNNTLLLAVATDKQTYRVGERITFAATTQTACSLTVFDVAANGQARQVFPNKNATGNAIPAGQLTVVSGGSASTVIDARGPVGTSTLIAVCSTDATPATVVAPDQTNIFTAMPSLEGLRTDLLNVSRRLPSGTSITSVNLTIQP</sequence>
<keyword evidence="4" id="KW-1185">Reference proteome</keyword>
<dbReference type="EMBL" id="VKHP01000005">
    <property type="protein sequence ID" value="NEU94692.1"/>
    <property type="molecule type" value="Genomic_DNA"/>
</dbReference>
<dbReference type="RefSeq" id="WP_163150201.1">
    <property type="nucleotide sequence ID" value="NZ_VKHP01000005.1"/>
</dbReference>
<feature type="domain" description="DUF4384" evidence="2">
    <location>
        <begin position="245"/>
        <end position="324"/>
    </location>
</feature>
<proteinExistence type="predicted"/>
<dbReference type="AlphaFoldDB" id="A0A6P1BB56"/>
<reference evidence="3 4" key="1">
    <citation type="journal article" date="2020" name="Arch. Microbiol.">
        <title>Bradyrhizobium uaiense sp. nov., a new highly efficient cowpea symbiont.</title>
        <authorList>
            <person name="Cabral Michel D."/>
            <person name="Azarias Guimaraes A."/>
            <person name="Martins da Costa E."/>
            <person name="Soares de Carvalho T."/>
            <person name="Balsanelli E."/>
            <person name="Willems A."/>
            <person name="Maltempi de Souza E."/>
            <person name="de Souza Moreira F.M."/>
        </authorList>
    </citation>
    <scope>NUCLEOTIDE SEQUENCE [LARGE SCALE GENOMIC DNA]</scope>
    <source>
        <strain evidence="3 4">UFLA 03-164</strain>
    </source>
</reference>
<dbReference type="PANTHER" id="PTHR36194">
    <property type="entry name" value="S-LAYER-LIKE PROTEIN"/>
    <property type="match status" value="1"/>
</dbReference>
<protein>
    <submittedName>
        <fullName evidence="3">DUF4384 domain-containing protein</fullName>
    </submittedName>
</protein>
<comment type="caution">
    <text evidence="3">The sequence shown here is derived from an EMBL/GenBank/DDBJ whole genome shotgun (WGS) entry which is preliminary data.</text>
</comment>
<gene>
    <name evidence="3" type="ORF">FNJ47_02320</name>
</gene>
<feature type="domain" description="DUF4384" evidence="2">
    <location>
        <begin position="63"/>
        <end position="142"/>
    </location>
</feature>
<accession>A0A6P1BB56</accession>
<evidence type="ECO:0000313" key="3">
    <source>
        <dbReference type="EMBL" id="NEU94692.1"/>
    </source>
</evidence>
<keyword evidence="1" id="KW-0732">Signal</keyword>